<keyword evidence="2" id="KW-1133">Transmembrane helix</keyword>
<feature type="transmembrane region" description="Helical" evidence="2">
    <location>
        <begin position="12"/>
        <end position="34"/>
    </location>
</feature>
<sequence length="222" mass="24296">MGAGGSMEVKKWSWLAFPLLVGVMTVVSFGKLVAGPDQIWRKLRLNEGKAKATEIEVVKLKSKLDRLNRVDTAEQGKVLSELGKAVPSQIQPMLLIGEMNQAASESGVAVEKYRIDNSETRQALQVSILTEDAGKLIDWVNNMEGWLPLARIVGISYENDRAEVTVEQVWKESAASGTKPEDELPETGERVKSLLSKLGDFREIGTSSAQTKDDGAVNPNPF</sequence>
<accession>A0A0G1M4M8</accession>
<evidence type="ECO:0000313" key="4">
    <source>
        <dbReference type="Proteomes" id="UP000034264"/>
    </source>
</evidence>
<keyword evidence="2" id="KW-0812">Transmembrane</keyword>
<feature type="region of interest" description="Disordered" evidence="1">
    <location>
        <begin position="202"/>
        <end position="222"/>
    </location>
</feature>
<organism evidence="3 4">
    <name type="scientific">Candidatus Amesbacteria bacterium GW2011_GWC2_45_19</name>
    <dbReference type="NCBI Taxonomy" id="1618366"/>
    <lineage>
        <taxon>Bacteria</taxon>
        <taxon>Candidatus Amesiibacteriota</taxon>
    </lineage>
</organism>
<reference evidence="3 4" key="1">
    <citation type="journal article" date="2015" name="Nature">
        <title>rRNA introns, odd ribosomes, and small enigmatic genomes across a large radiation of phyla.</title>
        <authorList>
            <person name="Brown C.T."/>
            <person name="Hug L.A."/>
            <person name="Thomas B.C."/>
            <person name="Sharon I."/>
            <person name="Castelle C.J."/>
            <person name="Singh A."/>
            <person name="Wilkins M.J."/>
            <person name="Williams K.H."/>
            <person name="Banfield J.F."/>
        </authorList>
    </citation>
    <scope>NUCLEOTIDE SEQUENCE [LARGE SCALE GENOMIC DNA]</scope>
</reference>
<dbReference type="AlphaFoldDB" id="A0A0G1M4M8"/>
<evidence type="ECO:0000256" key="2">
    <source>
        <dbReference type="SAM" id="Phobius"/>
    </source>
</evidence>
<name>A0A0G1M4M8_9BACT</name>
<dbReference type="EMBL" id="LCKS01000003">
    <property type="protein sequence ID" value="KKU03169.1"/>
    <property type="molecule type" value="Genomic_DNA"/>
</dbReference>
<protein>
    <submittedName>
        <fullName evidence="3">Uncharacterized protein</fullName>
    </submittedName>
</protein>
<comment type="caution">
    <text evidence="3">The sequence shown here is derived from an EMBL/GenBank/DDBJ whole genome shotgun (WGS) entry which is preliminary data.</text>
</comment>
<keyword evidence="2" id="KW-0472">Membrane</keyword>
<dbReference type="Proteomes" id="UP000034264">
    <property type="component" value="Unassembled WGS sequence"/>
</dbReference>
<evidence type="ECO:0000256" key="1">
    <source>
        <dbReference type="SAM" id="MobiDB-lite"/>
    </source>
</evidence>
<proteinExistence type="predicted"/>
<evidence type="ECO:0000313" key="3">
    <source>
        <dbReference type="EMBL" id="KKU03169.1"/>
    </source>
</evidence>
<gene>
    <name evidence="3" type="ORF">UX05_C0003G0008</name>
</gene>